<gene>
    <name evidence="3" type="ORF">SAMN03097694_0313</name>
</gene>
<name>A0AB38CHK5_9BURK</name>
<comment type="caution">
    <text evidence="3">The sequence shown here is derived from an EMBL/GenBank/DDBJ whole genome shotgun (WGS) entry which is preliminary data.</text>
</comment>
<keyword evidence="2" id="KW-0732">Signal</keyword>
<dbReference type="SUPFAM" id="SSF55797">
    <property type="entry name" value="PR-1-like"/>
    <property type="match status" value="1"/>
</dbReference>
<dbReference type="CDD" id="cd05379">
    <property type="entry name" value="CAP_bacterial"/>
    <property type="match status" value="1"/>
</dbReference>
<dbReference type="InterPro" id="IPR035940">
    <property type="entry name" value="CAP_sf"/>
</dbReference>
<protein>
    <recommendedName>
        <fullName evidence="5">CAP domain-containing protein</fullName>
    </recommendedName>
</protein>
<dbReference type="RefSeq" id="WP_257620445.1">
    <property type="nucleotide sequence ID" value="NZ_FPKH01000012.1"/>
</dbReference>
<sequence length="316" mass="33010">MIASSLRWKYWIPALLSAALLSACGGGDSGSNTSLSTSTPAGQLTQEPGAPVLSNNIATDGFNWFNYRRSQIGLSPMVRNSLIDSAALGHSSYLNLNSTVAHEQVQGKPGFTGVKLGDRLAKAGYVVTSLQGEVIAGAGNTSGFYLAEELVTAIYHRFVIFEPLFKEGGAGAAVSSSGYAYFTTDMAGNRNYGPGLAAGQIVTYPVSGQQKVAVSFSSDNESPDPVPNQDVVGYPISVHANYGTPVSVTAFSVRQRGAATDLAVRLLTSGNDVHTPVSAASIIPLATLNANTSYDVSFIGKVNGADVTHSWSFTTR</sequence>
<feature type="signal peptide" evidence="2">
    <location>
        <begin position="1"/>
        <end position="25"/>
    </location>
</feature>
<reference evidence="3 4" key="1">
    <citation type="submission" date="2016-11" db="EMBL/GenBank/DDBJ databases">
        <authorList>
            <person name="Varghese N."/>
            <person name="Submissions S."/>
        </authorList>
    </citation>
    <scope>NUCLEOTIDE SEQUENCE [LARGE SCALE GENOMIC DNA]</scope>
    <source>
        <strain evidence="3 4">NFR18</strain>
    </source>
</reference>
<evidence type="ECO:0000313" key="3">
    <source>
        <dbReference type="EMBL" id="SFY33550.1"/>
    </source>
</evidence>
<dbReference type="Gene3D" id="3.40.33.10">
    <property type="entry name" value="CAP"/>
    <property type="match status" value="1"/>
</dbReference>
<accession>A0AB38CHK5</accession>
<feature type="compositionally biased region" description="Polar residues" evidence="1">
    <location>
        <begin position="32"/>
        <end position="46"/>
    </location>
</feature>
<dbReference type="AlphaFoldDB" id="A0AB38CHK5"/>
<evidence type="ECO:0000313" key="4">
    <source>
        <dbReference type="Proteomes" id="UP000182489"/>
    </source>
</evidence>
<feature type="region of interest" description="Disordered" evidence="1">
    <location>
        <begin position="31"/>
        <end position="51"/>
    </location>
</feature>
<dbReference type="Proteomes" id="UP000182489">
    <property type="component" value="Unassembled WGS sequence"/>
</dbReference>
<evidence type="ECO:0000256" key="1">
    <source>
        <dbReference type="SAM" id="MobiDB-lite"/>
    </source>
</evidence>
<evidence type="ECO:0000256" key="2">
    <source>
        <dbReference type="SAM" id="SignalP"/>
    </source>
</evidence>
<dbReference type="EMBL" id="FPKH01000012">
    <property type="protein sequence ID" value="SFY33550.1"/>
    <property type="molecule type" value="Genomic_DNA"/>
</dbReference>
<organism evidence="3 4">
    <name type="scientific">Janthinobacterium lividum</name>
    <dbReference type="NCBI Taxonomy" id="29581"/>
    <lineage>
        <taxon>Bacteria</taxon>
        <taxon>Pseudomonadati</taxon>
        <taxon>Pseudomonadota</taxon>
        <taxon>Betaproteobacteria</taxon>
        <taxon>Burkholderiales</taxon>
        <taxon>Oxalobacteraceae</taxon>
        <taxon>Janthinobacterium</taxon>
    </lineage>
</organism>
<evidence type="ECO:0008006" key="5">
    <source>
        <dbReference type="Google" id="ProtNLM"/>
    </source>
</evidence>
<dbReference type="PROSITE" id="PS51257">
    <property type="entry name" value="PROKAR_LIPOPROTEIN"/>
    <property type="match status" value="1"/>
</dbReference>
<feature type="chain" id="PRO_5044279895" description="CAP domain-containing protein" evidence="2">
    <location>
        <begin position="26"/>
        <end position="316"/>
    </location>
</feature>
<proteinExistence type="predicted"/>